<dbReference type="PROSITE" id="PS50011">
    <property type="entry name" value="PROTEIN_KINASE_DOM"/>
    <property type="match status" value="1"/>
</dbReference>
<dbReference type="PANTHER" id="PTHR44329:SF289">
    <property type="entry name" value="SERINE_THREONINE-PROTEIN KINASE VIK"/>
    <property type="match status" value="1"/>
</dbReference>
<organism evidence="4 5">
    <name type="scientific">Cetraspora pellucida</name>
    <dbReference type="NCBI Taxonomy" id="1433469"/>
    <lineage>
        <taxon>Eukaryota</taxon>
        <taxon>Fungi</taxon>
        <taxon>Fungi incertae sedis</taxon>
        <taxon>Mucoromycota</taxon>
        <taxon>Glomeromycotina</taxon>
        <taxon>Glomeromycetes</taxon>
        <taxon>Diversisporales</taxon>
        <taxon>Gigasporaceae</taxon>
        <taxon>Cetraspora</taxon>
    </lineage>
</organism>
<dbReference type="InterPro" id="IPR011009">
    <property type="entry name" value="Kinase-like_dom_sf"/>
</dbReference>
<comment type="caution">
    <text evidence="4">The sequence shown here is derived from an EMBL/GenBank/DDBJ whole genome shotgun (WGS) entry which is preliminary data.</text>
</comment>
<sequence>MKRFSSALPFSKKWSSGNPEIDRFLEESKSISEGSKLKNSTNIESTLNSSTYLSTNKSLELEKSLKWIPFHEFSNLVEIGRGGFGIVYSAIWHNAPEKRFDLIWNKKRVALKVIFGSNVSTIDLLNELKSHHRCMESFRVLHCYGISQDPSTKNYILVMQYASEGNLQNYLDKAFTRFTWHQKINMLRDIVLGLQAIHSENLIHCNFHSGNILRHGYGTDRNNLDTYISDIGLYHSVVDSNDKEKVFGVLPYVAPEVLRGEKYTKASDVYSLGIIMWEITSGEKPFMDRAHNMELAKDICNGLRPIIVNNTPECYVQMMKQCWDANPLMRPTVENLIVIISGFREVSNYKVQIMNAEYHRNNLAGKFGSKKKKHPEAGYSSRKLDFMDLPLPKNEPEPSTTQSDNHCVR</sequence>
<feature type="binding site" evidence="1">
    <location>
        <position position="112"/>
    </location>
    <ligand>
        <name>ATP</name>
        <dbReference type="ChEBI" id="CHEBI:30616"/>
    </ligand>
</feature>
<dbReference type="SUPFAM" id="SSF56112">
    <property type="entry name" value="Protein kinase-like (PK-like)"/>
    <property type="match status" value="1"/>
</dbReference>
<gene>
    <name evidence="4" type="ORF">CPELLU_LOCUS12139</name>
</gene>
<feature type="compositionally biased region" description="Polar residues" evidence="2">
    <location>
        <begin position="397"/>
        <end position="409"/>
    </location>
</feature>
<dbReference type="InterPro" id="IPR051681">
    <property type="entry name" value="Ser/Thr_Kinases-Pseudokinases"/>
</dbReference>
<evidence type="ECO:0000259" key="3">
    <source>
        <dbReference type="PROSITE" id="PS50011"/>
    </source>
</evidence>
<dbReference type="InterPro" id="IPR017441">
    <property type="entry name" value="Protein_kinase_ATP_BS"/>
</dbReference>
<dbReference type="GO" id="GO:0005524">
    <property type="term" value="F:ATP binding"/>
    <property type="evidence" value="ECO:0007669"/>
    <property type="project" value="UniProtKB-UniRule"/>
</dbReference>
<keyword evidence="1" id="KW-0067">ATP-binding</keyword>
<reference evidence="4" key="1">
    <citation type="submission" date="2021-06" db="EMBL/GenBank/DDBJ databases">
        <authorList>
            <person name="Kallberg Y."/>
            <person name="Tangrot J."/>
            <person name="Rosling A."/>
        </authorList>
    </citation>
    <scope>NUCLEOTIDE SEQUENCE</scope>
    <source>
        <strain evidence="4">FL966</strain>
    </source>
</reference>
<dbReference type="PRINTS" id="PR00109">
    <property type="entry name" value="TYRKINASE"/>
</dbReference>
<protein>
    <submittedName>
        <fullName evidence="4">16938_t:CDS:1</fullName>
    </submittedName>
</protein>
<dbReference type="InterPro" id="IPR000719">
    <property type="entry name" value="Prot_kinase_dom"/>
</dbReference>
<feature type="region of interest" description="Disordered" evidence="2">
    <location>
        <begin position="366"/>
        <end position="409"/>
    </location>
</feature>
<dbReference type="Pfam" id="PF07714">
    <property type="entry name" value="PK_Tyr_Ser-Thr"/>
    <property type="match status" value="1"/>
</dbReference>
<dbReference type="Gene3D" id="1.10.510.10">
    <property type="entry name" value="Transferase(Phosphotransferase) domain 1"/>
    <property type="match status" value="1"/>
</dbReference>
<keyword evidence="1" id="KW-0547">Nucleotide-binding</keyword>
<evidence type="ECO:0000313" key="4">
    <source>
        <dbReference type="EMBL" id="CAG8707214.1"/>
    </source>
</evidence>
<feature type="domain" description="Protein kinase" evidence="3">
    <location>
        <begin position="73"/>
        <end position="344"/>
    </location>
</feature>
<dbReference type="OrthoDB" id="544350at2759"/>
<evidence type="ECO:0000256" key="1">
    <source>
        <dbReference type="PROSITE-ProRule" id="PRU10141"/>
    </source>
</evidence>
<evidence type="ECO:0000256" key="2">
    <source>
        <dbReference type="SAM" id="MobiDB-lite"/>
    </source>
</evidence>
<dbReference type="Proteomes" id="UP000789759">
    <property type="component" value="Unassembled WGS sequence"/>
</dbReference>
<dbReference type="AlphaFoldDB" id="A0A9N9HUX2"/>
<dbReference type="PANTHER" id="PTHR44329">
    <property type="entry name" value="SERINE/THREONINE-PROTEIN KINASE TNNI3K-RELATED"/>
    <property type="match status" value="1"/>
</dbReference>
<accession>A0A9N9HUX2</accession>
<name>A0A9N9HUX2_9GLOM</name>
<dbReference type="GO" id="GO:0004674">
    <property type="term" value="F:protein serine/threonine kinase activity"/>
    <property type="evidence" value="ECO:0007669"/>
    <property type="project" value="TreeGrafter"/>
</dbReference>
<dbReference type="PROSITE" id="PS00107">
    <property type="entry name" value="PROTEIN_KINASE_ATP"/>
    <property type="match status" value="1"/>
</dbReference>
<dbReference type="EMBL" id="CAJVQA010011438">
    <property type="protein sequence ID" value="CAG8707214.1"/>
    <property type="molecule type" value="Genomic_DNA"/>
</dbReference>
<dbReference type="InterPro" id="IPR001245">
    <property type="entry name" value="Ser-Thr/Tyr_kinase_cat_dom"/>
</dbReference>
<keyword evidence="5" id="KW-1185">Reference proteome</keyword>
<evidence type="ECO:0000313" key="5">
    <source>
        <dbReference type="Proteomes" id="UP000789759"/>
    </source>
</evidence>
<proteinExistence type="predicted"/>